<evidence type="ECO:0000313" key="2">
    <source>
        <dbReference type="EMBL" id="STX81454.1"/>
    </source>
</evidence>
<organism evidence="2 3">
    <name type="scientific">Legionella busanensis</name>
    <dbReference type="NCBI Taxonomy" id="190655"/>
    <lineage>
        <taxon>Bacteria</taxon>
        <taxon>Pseudomonadati</taxon>
        <taxon>Pseudomonadota</taxon>
        <taxon>Gammaproteobacteria</taxon>
        <taxon>Legionellales</taxon>
        <taxon>Legionellaceae</taxon>
        <taxon>Legionella</taxon>
    </lineage>
</organism>
<dbReference type="EMBL" id="UGOD01000004">
    <property type="protein sequence ID" value="STX81454.1"/>
    <property type="molecule type" value="Genomic_DNA"/>
</dbReference>
<dbReference type="Proteomes" id="UP000254794">
    <property type="component" value="Unassembled WGS sequence"/>
</dbReference>
<feature type="compositionally biased region" description="Polar residues" evidence="1">
    <location>
        <begin position="87"/>
        <end position="98"/>
    </location>
</feature>
<proteinExistence type="predicted"/>
<keyword evidence="3" id="KW-1185">Reference proteome</keyword>
<evidence type="ECO:0000313" key="3">
    <source>
        <dbReference type="Proteomes" id="UP000254794"/>
    </source>
</evidence>
<feature type="region of interest" description="Disordered" evidence="1">
    <location>
        <begin position="87"/>
        <end position="108"/>
    </location>
</feature>
<sequence length="108" mass="12524">MAERLLVLLVKMQITRWPILLISAGHPIDNINQQYMPLLKAHWPSLTQSNHELLGGKRRGPDYPDEQPKKIYKTNLELSQNSFFSSHIEQDSQINMQKSSDKALKRDN</sequence>
<name>A0A378KI50_9GAMM</name>
<accession>A0A378KI50</accession>
<gene>
    <name evidence="2" type="ORF">NCTC13316_03327</name>
</gene>
<reference evidence="2 3" key="1">
    <citation type="submission" date="2018-06" db="EMBL/GenBank/DDBJ databases">
        <authorList>
            <consortium name="Pathogen Informatics"/>
            <person name="Doyle S."/>
        </authorList>
    </citation>
    <scope>NUCLEOTIDE SEQUENCE [LARGE SCALE GENOMIC DNA]</scope>
    <source>
        <strain evidence="2 3">NCTC13316</strain>
    </source>
</reference>
<dbReference type="AlphaFoldDB" id="A0A378KI50"/>
<evidence type="ECO:0000256" key="1">
    <source>
        <dbReference type="SAM" id="MobiDB-lite"/>
    </source>
</evidence>
<protein>
    <submittedName>
        <fullName evidence="2">Uncharacterized protein</fullName>
    </submittedName>
</protein>
<feature type="compositionally biased region" description="Basic and acidic residues" evidence="1">
    <location>
        <begin position="99"/>
        <end position="108"/>
    </location>
</feature>